<accession>A0A2K1STL8</accession>
<reference evidence="2" key="1">
    <citation type="submission" date="2016-10" db="EMBL/GenBank/DDBJ databases">
        <authorList>
            <person name="Bumgarner R.E."/>
            <person name="Fredricks D.N."/>
            <person name="Srinivasan S."/>
        </authorList>
    </citation>
    <scope>NUCLEOTIDE SEQUENCE [LARGE SCALE GENOMIC DNA]</scope>
    <source>
        <strain evidence="2">KA00225</strain>
    </source>
</reference>
<dbReference type="Proteomes" id="UP000236146">
    <property type="component" value="Unassembled WGS sequence"/>
</dbReference>
<gene>
    <name evidence="1" type="ORF">BFS05_05865</name>
</gene>
<sequence>MIYKKSTSKNLILQRNHKKHTKTAEELALKAITTINSKSKNNENSENAENTRFPTILDSSALPGPLCMNKLRTIGIFKHLDNQSGFSNKQSKTVAGRSEIIKELLPKNTIACLYTSAWIWLGGSFPVTLDVLSQSHYRSRPHGRPIHVYTRKIIDGECVKIGNLLVTTPTRTVCDIALTQTESEITQSLRYKTIYTLMENYMINIKDCSNILNDNHHFPSSVAAREWLESIMQLYIDENICEREEENNHEYE</sequence>
<evidence type="ECO:0000313" key="2">
    <source>
        <dbReference type="Proteomes" id="UP000236146"/>
    </source>
</evidence>
<evidence type="ECO:0000313" key="1">
    <source>
        <dbReference type="EMBL" id="PNS42901.1"/>
    </source>
</evidence>
<protein>
    <submittedName>
        <fullName evidence="1">Uncharacterized protein</fullName>
    </submittedName>
</protein>
<comment type="caution">
    <text evidence="1">The sequence shown here is derived from an EMBL/GenBank/DDBJ whole genome shotgun (WGS) entry which is preliminary data.</text>
</comment>
<proteinExistence type="predicted"/>
<organism evidence="1 2">
    <name type="scientific">Gardnerella vaginalis</name>
    <dbReference type="NCBI Taxonomy" id="2702"/>
    <lineage>
        <taxon>Bacteria</taxon>
        <taxon>Bacillati</taxon>
        <taxon>Actinomycetota</taxon>
        <taxon>Actinomycetes</taxon>
        <taxon>Bifidobacteriales</taxon>
        <taxon>Bifidobacteriaceae</taxon>
        <taxon>Gardnerella</taxon>
    </lineage>
</organism>
<dbReference type="EMBL" id="MNLH01000007">
    <property type="protein sequence ID" value="PNS42901.1"/>
    <property type="molecule type" value="Genomic_DNA"/>
</dbReference>
<dbReference type="AlphaFoldDB" id="A0A2K1STL8"/>
<name>A0A2K1STL8_GARVA</name>